<protein>
    <submittedName>
        <fullName evidence="2">Alpha/beta fold hydrolase</fullName>
    </submittedName>
</protein>
<organism evidence="2 3">
    <name type="scientific">Haloplanus litoreus</name>
    <dbReference type="NCBI Taxonomy" id="767515"/>
    <lineage>
        <taxon>Archaea</taxon>
        <taxon>Methanobacteriati</taxon>
        <taxon>Methanobacteriota</taxon>
        <taxon>Stenosarchaea group</taxon>
        <taxon>Halobacteria</taxon>
        <taxon>Halobacteriales</taxon>
        <taxon>Haloferacaceae</taxon>
        <taxon>Haloplanus</taxon>
    </lineage>
</organism>
<dbReference type="PRINTS" id="PR00111">
    <property type="entry name" value="ABHYDROLASE"/>
</dbReference>
<keyword evidence="3" id="KW-1185">Reference proteome</keyword>
<proteinExistence type="predicted"/>
<dbReference type="PANTHER" id="PTHR43433">
    <property type="entry name" value="HYDROLASE, ALPHA/BETA FOLD FAMILY PROTEIN"/>
    <property type="match status" value="1"/>
</dbReference>
<keyword evidence="2" id="KW-0378">Hydrolase</keyword>
<sequence>MVPDDTGAPRTVSTAAGRRVSYAEYGDPEGVPVLFLHGTPGSHVLGGLLAAAAERAGVRLVALDRPGYARSTPWPTRTLADTGAFVTPVLDDVGVETAGVVGFSGGGPHALALAATHPDRVDAVDVVAGAPPPSLESRLPAPQRLLTALAGSSPRFLRGLLGVQAWIVDRLPPRVVVSQYTTTTDPNDLSPGVAERVHRDFVTALTDHRRGAVTEFTLLAREWDLPLDDVDAPVHLRHGGRDANAPVAGARRLRDRLPTADLTVYEGADHLSTLLRCRPSVLDRYAGE</sequence>
<evidence type="ECO:0000313" key="3">
    <source>
        <dbReference type="Proteomes" id="UP001596434"/>
    </source>
</evidence>
<dbReference type="Proteomes" id="UP001596434">
    <property type="component" value="Unassembled WGS sequence"/>
</dbReference>
<dbReference type="InterPro" id="IPR050471">
    <property type="entry name" value="AB_hydrolase"/>
</dbReference>
<dbReference type="Gene3D" id="3.40.50.1820">
    <property type="entry name" value="alpha/beta hydrolase"/>
    <property type="match status" value="1"/>
</dbReference>
<evidence type="ECO:0000313" key="2">
    <source>
        <dbReference type="EMBL" id="MFC7256639.1"/>
    </source>
</evidence>
<evidence type="ECO:0000259" key="1">
    <source>
        <dbReference type="Pfam" id="PF00561"/>
    </source>
</evidence>
<reference evidence="2 3" key="1">
    <citation type="journal article" date="2019" name="Int. J. Syst. Evol. Microbiol.">
        <title>The Global Catalogue of Microorganisms (GCM) 10K type strain sequencing project: providing services to taxonomists for standard genome sequencing and annotation.</title>
        <authorList>
            <consortium name="The Broad Institute Genomics Platform"/>
            <consortium name="The Broad Institute Genome Sequencing Center for Infectious Disease"/>
            <person name="Wu L."/>
            <person name="Ma J."/>
        </authorList>
    </citation>
    <scope>NUCLEOTIDE SEQUENCE [LARGE SCALE GENOMIC DNA]</scope>
    <source>
        <strain evidence="2 3">GX21</strain>
    </source>
</reference>
<gene>
    <name evidence="2" type="ORF">ACFQKE_15240</name>
</gene>
<dbReference type="PANTHER" id="PTHR43433:SF10">
    <property type="entry name" value="AB HYDROLASE-1 DOMAIN-CONTAINING PROTEIN"/>
    <property type="match status" value="1"/>
</dbReference>
<dbReference type="Pfam" id="PF00561">
    <property type="entry name" value="Abhydrolase_1"/>
    <property type="match status" value="1"/>
</dbReference>
<feature type="domain" description="AB hydrolase-1" evidence="1">
    <location>
        <begin position="32"/>
        <end position="271"/>
    </location>
</feature>
<dbReference type="InterPro" id="IPR029058">
    <property type="entry name" value="AB_hydrolase_fold"/>
</dbReference>
<dbReference type="EMBL" id="JBHTAT010000001">
    <property type="protein sequence ID" value="MFC7256639.1"/>
    <property type="molecule type" value="Genomic_DNA"/>
</dbReference>
<dbReference type="SUPFAM" id="SSF53474">
    <property type="entry name" value="alpha/beta-Hydrolases"/>
    <property type="match status" value="1"/>
</dbReference>
<dbReference type="AlphaFoldDB" id="A0ABD6A1H6"/>
<dbReference type="GO" id="GO:0016787">
    <property type="term" value="F:hydrolase activity"/>
    <property type="evidence" value="ECO:0007669"/>
    <property type="project" value="UniProtKB-KW"/>
</dbReference>
<dbReference type="GeneID" id="96955032"/>
<comment type="caution">
    <text evidence="2">The sequence shown here is derived from an EMBL/GenBank/DDBJ whole genome shotgun (WGS) entry which is preliminary data.</text>
</comment>
<dbReference type="InterPro" id="IPR000073">
    <property type="entry name" value="AB_hydrolase_1"/>
</dbReference>
<dbReference type="RefSeq" id="WP_379705758.1">
    <property type="nucleotide sequence ID" value="NZ_JBHTAT010000001.1"/>
</dbReference>
<accession>A0ABD6A1H6</accession>
<name>A0ABD6A1H6_9EURY</name>